<dbReference type="AlphaFoldDB" id="A0A9N8WN74"/>
<evidence type="ECO:0000313" key="2">
    <source>
        <dbReference type="Proteomes" id="UP000789508"/>
    </source>
</evidence>
<sequence>MQTFLSAPSFNKTYLYATPQYLYHEFANVFSYYIMVKEGNMQPNKQVLMENANKEWKNIHHQQTSKIKAQIKQYLMEFLSILTTIKFSTTVHINITQPSPISLTIPTPCQTPPFTQCFSPTSSC</sequence>
<name>A0A9N8WN74_9GLOM</name>
<proteinExistence type="predicted"/>
<dbReference type="EMBL" id="CAJVPS010000493">
    <property type="protein sequence ID" value="CAG8490277.1"/>
    <property type="molecule type" value="Genomic_DNA"/>
</dbReference>
<reference evidence="1" key="1">
    <citation type="submission" date="2021-06" db="EMBL/GenBank/DDBJ databases">
        <authorList>
            <person name="Kallberg Y."/>
            <person name="Tangrot J."/>
            <person name="Rosling A."/>
        </authorList>
    </citation>
    <scope>NUCLEOTIDE SEQUENCE</scope>
    <source>
        <strain evidence="1">FL130A</strain>
    </source>
</reference>
<gene>
    <name evidence="1" type="ORF">ALEPTO_LOCUS2945</name>
</gene>
<evidence type="ECO:0000313" key="1">
    <source>
        <dbReference type="EMBL" id="CAG8490277.1"/>
    </source>
</evidence>
<dbReference type="Proteomes" id="UP000789508">
    <property type="component" value="Unassembled WGS sequence"/>
</dbReference>
<organism evidence="1 2">
    <name type="scientific">Ambispora leptoticha</name>
    <dbReference type="NCBI Taxonomy" id="144679"/>
    <lineage>
        <taxon>Eukaryota</taxon>
        <taxon>Fungi</taxon>
        <taxon>Fungi incertae sedis</taxon>
        <taxon>Mucoromycota</taxon>
        <taxon>Glomeromycotina</taxon>
        <taxon>Glomeromycetes</taxon>
        <taxon>Archaeosporales</taxon>
        <taxon>Ambisporaceae</taxon>
        <taxon>Ambispora</taxon>
    </lineage>
</organism>
<accession>A0A9N8WN74</accession>
<comment type="caution">
    <text evidence="1">The sequence shown here is derived from an EMBL/GenBank/DDBJ whole genome shotgun (WGS) entry which is preliminary data.</text>
</comment>
<keyword evidence="2" id="KW-1185">Reference proteome</keyword>
<dbReference type="OrthoDB" id="2442473at2759"/>
<protein>
    <submittedName>
        <fullName evidence="1">13992_t:CDS:1</fullName>
    </submittedName>
</protein>